<sequence>MHGTKTAVPSSTGQRSRLGSSVTWRTTPHESYGNSLSGKRLTNLPKYPTLGQMKWKKVH</sequence>
<evidence type="ECO:0000313" key="2">
    <source>
        <dbReference type="EMBL" id="CQR57931.1"/>
    </source>
</evidence>
<dbReference type="AlphaFoldDB" id="A0A0E4HER5"/>
<evidence type="ECO:0000256" key="1">
    <source>
        <dbReference type="SAM" id="MobiDB-lite"/>
    </source>
</evidence>
<dbReference type="PATRIC" id="fig|1073571.4.peg.5944"/>
<evidence type="ECO:0000313" key="3">
    <source>
        <dbReference type="Proteomes" id="UP000033163"/>
    </source>
</evidence>
<reference evidence="3" key="1">
    <citation type="submission" date="2015-03" db="EMBL/GenBank/DDBJ databases">
        <authorList>
            <person name="Wibberg D."/>
        </authorList>
    </citation>
    <scope>NUCLEOTIDE SEQUENCE [LARGE SCALE GENOMIC DNA]</scope>
</reference>
<protein>
    <submittedName>
        <fullName evidence="2">Uncharacterized protein</fullName>
    </submittedName>
</protein>
<dbReference type="EMBL" id="LN831776">
    <property type="protein sequence ID" value="CQR57931.1"/>
    <property type="molecule type" value="Genomic_DNA"/>
</dbReference>
<feature type="compositionally biased region" description="Polar residues" evidence="1">
    <location>
        <begin position="7"/>
        <end position="26"/>
    </location>
</feature>
<dbReference type="Proteomes" id="UP000033163">
    <property type="component" value="Chromosome I"/>
</dbReference>
<dbReference type="HOGENOM" id="CLU_2956326_0_0_9"/>
<name>A0A0E4HER5_9BACL</name>
<accession>A0A0E4HER5</accession>
<feature type="region of interest" description="Disordered" evidence="1">
    <location>
        <begin position="1"/>
        <end position="59"/>
    </location>
</feature>
<dbReference type="KEGG" id="pri:PRIO_5544"/>
<organism evidence="2 3">
    <name type="scientific">Paenibacillus riograndensis SBR5</name>
    <dbReference type="NCBI Taxonomy" id="1073571"/>
    <lineage>
        <taxon>Bacteria</taxon>
        <taxon>Bacillati</taxon>
        <taxon>Bacillota</taxon>
        <taxon>Bacilli</taxon>
        <taxon>Bacillales</taxon>
        <taxon>Paenibacillaceae</taxon>
        <taxon>Paenibacillus</taxon>
        <taxon>Paenibacillus sonchi group</taxon>
    </lineage>
</organism>
<gene>
    <name evidence="2" type="ORF">PRIO_5544</name>
</gene>
<proteinExistence type="predicted"/>